<dbReference type="GO" id="GO:0003677">
    <property type="term" value="F:DNA binding"/>
    <property type="evidence" value="ECO:0007669"/>
    <property type="project" value="UniProtKB-KW"/>
</dbReference>
<dbReference type="Pfam" id="PF13464">
    <property type="entry name" value="RodZ_C"/>
    <property type="match status" value="1"/>
</dbReference>
<evidence type="ECO:0000259" key="3">
    <source>
        <dbReference type="Pfam" id="PF13464"/>
    </source>
</evidence>
<dbReference type="EMBL" id="BSQG01000001">
    <property type="protein sequence ID" value="GLU46424.1"/>
    <property type="molecule type" value="Genomic_DNA"/>
</dbReference>
<evidence type="ECO:0000256" key="2">
    <source>
        <dbReference type="SAM" id="Phobius"/>
    </source>
</evidence>
<comment type="caution">
    <text evidence="4">The sequence shown here is derived from an EMBL/GenBank/DDBJ whole genome shotgun (WGS) entry which is preliminary data.</text>
</comment>
<reference evidence="4" key="1">
    <citation type="submission" date="2023-02" db="EMBL/GenBank/DDBJ databases">
        <title>Nocardiopsis ansamitocini NBRC 112285.</title>
        <authorList>
            <person name="Ichikawa N."/>
            <person name="Sato H."/>
            <person name="Tonouchi N."/>
        </authorList>
    </citation>
    <scope>NUCLEOTIDE SEQUENCE</scope>
    <source>
        <strain evidence="4">NBRC 112285</strain>
    </source>
</reference>
<dbReference type="InterPro" id="IPR010982">
    <property type="entry name" value="Lambda_DNA-bd_dom_sf"/>
</dbReference>
<accession>A0A9W6P366</accession>
<keyword evidence="5" id="KW-1185">Reference proteome</keyword>
<keyword evidence="2" id="KW-1133">Transmembrane helix</keyword>
<feature type="compositionally biased region" description="Low complexity" evidence="1">
    <location>
        <begin position="176"/>
        <end position="185"/>
    </location>
</feature>
<evidence type="ECO:0000313" key="5">
    <source>
        <dbReference type="Proteomes" id="UP001165092"/>
    </source>
</evidence>
<dbReference type="PANTHER" id="PTHR34475">
    <property type="match status" value="1"/>
</dbReference>
<dbReference type="InterPro" id="IPR050400">
    <property type="entry name" value="Bact_Cytoskel_RodZ"/>
</dbReference>
<organism evidence="4 5">
    <name type="scientific">Nocardiopsis ansamitocini</name>
    <dbReference type="NCBI Taxonomy" id="1670832"/>
    <lineage>
        <taxon>Bacteria</taxon>
        <taxon>Bacillati</taxon>
        <taxon>Actinomycetota</taxon>
        <taxon>Actinomycetes</taxon>
        <taxon>Streptosporangiales</taxon>
        <taxon>Nocardiopsidaceae</taxon>
        <taxon>Nocardiopsis</taxon>
    </lineage>
</organism>
<dbReference type="Pfam" id="PF13413">
    <property type="entry name" value="HTH_25"/>
    <property type="match status" value="1"/>
</dbReference>
<dbReference type="AlphaFoldDB" id="A0A9W6P366"/>
<dbReference type="RefSeq" id="WP_285757275.1">
    <property type="nucleotide sequence ID" value="NZ_BSQG01000001.1"/>
</dbReference>
<proteinExistence type="predicted"/>
<evidence type="ECO:0000256" key="1">
    <source>
        <dbReference type="SAM" id="MobiDB-lite"/>
    </source>
</evidence>
<evidence type="ECO:0000313" key="4">
    <source>
        <dbReference type="EMBL" id="GLU46424.1"/>
    </source>
</evidence>
<name>A0A9W6P366_9ACTN</name>
<keyword evidence="2" id="KW-0472">Membrane</keyword>
<feature type="region of interest" description="Disordered" evidence="1">
    <location>
        <begin position="137"/>
        <end position="194"/>
    </location>
</feature>
<protein>
    <submittedName>
        <fullName evidence="4">DNA-binding protein</fullName>
    </submittedName>
</protein>
<feature type="transmembrane region" description="Helical" evidence="2">
    <location>
        <begin position="108"/>
        <end position="126"/>
    </location>
</feature>
<keyword evidence="2" id="KW-0812">Transmembrane</keyword>
<dbReference type="Proteomes" id="UP001165092">
    <property type="component" value="Unassembled WGS sequence"/>
</dbReference>
<dbReference type="InterPro" id="IPR025194">
    <property type="entry name" value="RodZ-like_C"/>
</dbReference>
<keyword evidence="4" id="KW-0238">DNA-binding</keyword>
<gene>
    <name evidence="4" type="ORF">Nans01_07750</name>
</gene>
<dbReference type="PANTHER" id="PTHR34475:SF1">
    <property type="entry name" value="CYTOSKELETON PROTEIN RODZ"/>
    <property type="match status" value="1"/>
</dbReference>
<dbReference type="Gene3D" id="1.10.260.40">
    <property type="entry name" value="lambda repressor-like DNA-binding domains"/>
    <property type="match status" value="1"/>
</dbReference>
<sequence length="282" mass="29679">MTTIGQVLAGARQDAGRSVADLSRATCITEQVIHAMERDDFDACGGDFYTRGHLRSVCRVLAVDPAPLIRWFDEEYADAPPQPASAEEVMAPGPQASVAARVRDRRRVVAGAAIALMLGALTVWAWSDSASQQSGTAARIALQTAEEPSPARSEASEQEKRSVPAGAEVPARDAEPAAPAASPDDTGTTGAAAVPVEGPVTLRITARERTWLSVHNEAGDNLFVGVLDEGTTDEWTDGRELRLHVGNAGGLRIEVNGEDIGEPGSVGEVTRFTFTPEGVAGR</sequence>
<feature type="domain" description="Cytoskeleton protein RodZ-like C-terminal" evidence="3">
    <location>
        <begin position="203"/>
        <end position="273"/>
    </location>
</feature>